<dbReference type="Pfam" id="PF20600">
    <property type="entry name" value="ExoX-like_C"/>
    <property type="match status" value="1"/>
</dbReference>
<feature type="domain" description="Exodeoxyribonuclease X-like C-terminal" evidence="1">
    <location>
        <begin position="5"/>
        <end position="31"/>
    </location>
</feature>
<keyword evidence="3" id="KW-1185">Reference proteome</keyword>
<reference evidence="2 3" key="1">
    <citation type="submission" date="2019-05" db="EMBL/GenBank/DDBJ databases">
        <authorList>
            <person name="Chen C."/>
        </authorList>
    </citation>
    <scope>NUCLEOTIDE SEQUENCE [LARGE SCALE GENOMIC DNA]</scope>
    <source>
        <strain evidence="2 3">HB172198</strain>
    </source>
</reference>
<dbReference type="RefSeq" id="WP_138227091.1">
    <property type="nucleotide sequence ID" value="NZ_CP040396.1"/>
</dbReference>
<protein>
    <recommendedName>
        <fullName evidence="1">Exodeoxyribonuclease X-like C-terminal domain-containing protein</fullName>
    </recommendedName>
</protein>
<evidence type="ECO:0000259" key="1">
    <source>
        <dbReference type="Pfam" id="PF20600"/>
    </source>
</evidence>
<dbReference type="InterPro" id="IPR046768">
    <property type="entry name" value="ExoX-like_C"/>
</dbReference>
<dbReference type="Proteomes" id="UP000300879">
    <property type="component" value="Chromosome"/>
</dbReference>
<dbReference type="AlphaFoldDB" id="A0A4P8XNE1"/>
<accession>A0A4P8XNE1</accession>
<sequence>MEMTMTFGKYKGMTIEEVFLLNSSYFSWMKETGMSNRLEYEEFIESIPYQYPERFKWVVDIRSGYQCWKCKKMMNIFLLFNPEVENELRHGYPIISDLAYSKPNSLIFLANEYGIQLEERYSKMTESKYVMHICPHCKMHQGDNYVVEDNEQETVLIKSIQIVFENGAWKEGCQTP</sequence>
<name>A0A4P8XNE1_9BACL</name>
<evidence type="ECO:0000313" key="2">
    <source>
        <dbReference type="EMBL" id="QCT04372.1"/>
    </source>
</evidence>
<proteinExistence type="predicted"/>
<dbReference type="KEGG" id="palo:E6C60_3664"/>
<dbReference type="EMBL" id="CP040396">
    <property type="protein sequence ID" value="QCT04372.1"/>
    <property type="molecule type" value="Genomic_DNA"/>
</dbReference>
<evidence type="ECO:0000313" key="3">
    <source>
        <dbReference type="Proteomes" id="UP000300879"/>
    </source>
</evidence>
<organism evidence="2 3">
    <name type="scientific">Paenibacillus algicola</name>
    <dbReference type="NCBI Taxonomy" id="2565926"/>
    <lineage>
        <taxon>Bacteria</taxon>
        <taxon>Bacillati</taxon>
        <taxon>Bacillota</taxon>
        <taxon>Bacilli</taxon>
        <taxon>Bacillales</taxon>
        <taxon>Paenibacillaceae</taxon>
        <taxon>Paenibacillus</taxon>
    </lineage>
</organism>
<dbReference type="OrthoDB" id="2610000at2"/>
<gene>
    <name evidence="2" type="ORF">E6C60_3664</name>
</gene>